<dbReference type="CDD" id="cd02440">
    <property type="entry name" value="AdoMet_MTases"/>
    <property type="match status" value="1"/>
</dbReference>
<keyword evidence="3 5" id="KW-0808">Transferase</keyword>
<evidence type="ECO:0000313" key="6">
    <source>
        <dbReference type="Proteomes" id="UP000523079"/>
    </source>
</evidence>
<name>A0A7W3P5H7_9ACTN</name>
<comment type="similarity">
    <text evidence="1">Belongs to the methyltransferase superfamily.</text>
</comment>
<dbReference type="InterPro" id="IPR013216">
    <property type="entry name" value="Methyltransf_11"/>
</dbReference>
<evidence type="ECO:0000256" key="2">
    <source>
        <dbReference type="ARBA" id="ARBA00022603"/>
    </source>
</evidence>
<dbReference type="InterPro" id="IPR051052">
    <property type="entry name" value="Diverse_substrate_MTase"/>
</dbReference>
<comment type="caution">
    <text evidence="5">The sequence shown here is derived from an EMBL/GenBank/DDBJ whole genome shotgun (WGS) entry which is preliminary data.</text>
</comment>
<dbReference type="InterPro" id="IPR029063">
    <property type="entry name" value="SAM-dependent_MTases_sf"/>
</dbReference>
<dbReference type="GO" id="GO:0008757">
    <property type="term" value="F:S-adenosylmethionine-dependent methyltransferase activity"/>
    <property type="evidence" value="ECO:0007669"/>
    <property type="project" value="InterPro"/>
</dbReference>
<dbReference type="RefSeq" id="WP_182559526.1">
    <property type="nucleotide sequence ID" value="NZ_JACGWT010000002.1"/>
</dbReference>
<accession>A0A7W3P5H7</accession>
<organism evidence="5 6">
    <name type="scientific">Microlunatus kandeliicorticis</name>
    <dbReference type="NCBI Taxonomy" id="1759536"/>
    <lineage>
        <taxon>Bacteria</taxon>
        <taxon>Bacillati</taxon>
        <taxon>Actinomycetota</taxon>
        <taxon>Actinomycetes</taxon>
        <taxon>Propionibacteriales</taxon>
        <taxon>Propionibacteriaceae</taxon>
        <taxon>Microlunatus</taxon>
    </lineage>
</organism>
<sequence>MSPQRRTPYPAAATGWMIGGHRLDVLDLGSGAGGFAAMLADDGHRVRCLDRSAAELARTVERLGRARVVVGQAEALPFSAARFDVVTAAQTLHRFAPGLALPEIARVLRPGGHLAVAYNTRDDTVPWVRRLAARLQQVDPTAMAGDYGVAAVDHLEDSVYFRQVSRRNFRNWVPIDRAGLLAMVERRPATATLSQAQREDLLADVADLYAGVARPPEPLLLPFQTSCWRAEVDHRELRLDHGADEALEIRLGF</sequence>
<evidence type="ECO:0000256" key="3">
    <source>
        <dbReference type="ARBA" id="ARBA00022679"/>
    </source>
</evidence>
<gene>
    <name evidence="5" type="ORF">FHX74_001601</name>
</gene>
<dbReference type="PANTHER" id="PTHR44942:SF4">
    <property type="entry name" value="METHYLTRANSFERASE TYPE 11 DOMAIN-CONTAINING PROTEIN"/>
    <property type="match status" value="1"/>
</dbReference>
<evidence type="ECO:0000259" key="4">
    <source>
        <dbReference type="Pfam" id="PF08241"/>
    </source>
</evidence>
<proteinExistence type="inferred from homology"/>
<dbReference type="Pfam" id="PF08241">
    <property type="entry name" value="Methyltransf_11"/>
    <property type="match status" value="1"/>
</dbReference>
<dbReference type="SUPFAM" id="SSF53335">
    <property type="entry name" value="S-adenosyl-L-methionine-dependent methyltransferases"/>
    <property type="match status" value="1"/>
</dbReference>
<reference evidence="5 6" key="1">
    <citation type="submission" date="2020-07" db="EMBL/GenBank/DDBJ databases">
        <title>Sequencing the genomes of 1000 actinobacteria strains.</title>
        <authorList>
            <person name="Klenk H.-P."/>
        </authorList>
    </citation>
    <scope>NUCLEOTIDE SEQUENCE [LARGE SCALE GENOMIC DNA]</scope>
    <source>
        <strain evidence="5 6">DSM 100723</strain>
    </source>
</reference>
<feature type="domain" description="Methyltransferase type 11" evidence="4">
    <location>
        <begin position="26"/>
        <end position="115"/>
    </location>
</feature>
<dbReference type="AlphaFoldDB" id="A0A7W3P5H7"/>
<dbReference type="GO" id="GO:0032259">
    <property type="term" value="P:methylation"/>
    <property type="evidence" value="ECO:0007669"/>
    <property type="project" value="UniProtKB-KW"/>
</dbReference>
<keyword evidence="6" id="KW-1185">Reference proteome</keyword>
<protein>
    <submittedName>
        <fullName evidence="5">SAM-dependent methyltransferase</fullName>
    </submittedName>
</protein>
<evidence type="ECO:0000256" key="1">
    <source>
        <dbReference type="ARBA" id="ARBA00008361"/>
    </source>
</evidence>
<dbReference type="Gene3D" id="3.40.50.150">
    <property type="entry name" value="Vaccinia Virus protein VP39"/>
    <property type="match status" value="1"/>
</dbReference>
<dbReference type="PANTHER" id="PTHR44942">
    <property type="entry name" value="METHYLTRANSF_11 DOMAIN-CONTAINING PROTEIN"/>
    <property type="match status" value="1"/>
</dbReference>
<dbReference type="EMBL" id="JACGWT010000002">
    <property type="protein sequence ID" value="MBA8793996.1"/>
    <property type="molecule type" value="Genomic_DNA"/>
</dbReference>
<evidence type="ECO:0000313" key="5">
    <source>
        <dbReference type="EMBL" id="MBA8793996.1"/>
    </source>
</evidence>
<dbReference type="Proteomes" id="UP000523079">
    <property type="component" value="Unassembled WGS sequence"/>
</dbReference>
<keyword evidence="2 5" id="KW-0489">Methyltransferase</keyword>